<dbReference type="OrthoDB" id="550577at2759"/>
<sequence>MSWSVAAMVEFQDYAIYLSEILRSGSIKEKHHLDDGLGFLNQPHVPEAKDNLENSEAHIQAMPKFFLQKECLFGEQFLLVGDGPIFGLWDPESAIPLEWSDVNVRTVELDVAIGKSIQFKFIHKGTAGEILWQPGPDRILQTWETKSTIIVSEDWENAEVQKITEESMANQND</sequence>
<dbReference type="PANTHER" id="PTHR15048:SF0">
    <property type="entry name" value="STARCH-BINDING DOMAIN-CONTAINING PROTEIN 1"/>
    <property type="match status" value="1"/>
</dbReference>
<reference evidence="2 3" key="1">
    <citation type="submission" date="2020-04" db="EMBL/GenBank/DDBJ databases">
        <title>Plant Genome Project.</title>
        <authorList>
            <person name="Zhang R.-G."/>
        </authorList>
    </citation>
    <scope>NUCLEOTIDE SEQUENCE [LARGE SCALE GENOMIC DNA]</scope>
    <source>
        <strain evidence="2">YNK0</strain>
        <tissue evidence="2">Leaf</tissue>
    </source>
</reference>
<dbReference type="PROSITE" id="PS51166">
    <property type="entry name" value="CBM20"/>
    <property type="match status" value="1"/>
</dbReference>
<gene>
    <name evidence="2" type="ORF">HHK36_018559</name>
</gene>
<keyword evidence="3" id="KW-1185">Reference proteome</keyword>
<dbReference type="EMBL" id="JABCRI010000012">
    <property type="protein sequence ID" value="KAF8396924.1"/>
    <property type="molecule type" value="Genomic_DNA"/>
</dbReference>
<proteinExistence type="predicted"/>
<evidence type="ECO:0000259" key="1">
    <source>
        <dbReference type="PROSITE" id="PS51166"/>
    </source>
</evidence>
<protein>
    <recommendedName>
        <fullName evidence="1">CBM20 domain-containing protein</fullName>
    </recommendedName>
</protein>
<comment type="caution">
    <text evidence="2">The sequence shown here is derived from an EMBL/GenBank/DDBJ whole genome shotgun (WGS) entry which is preliminary data.</text>
</comment>
<dbReference type="CDD" id="cd05467">
    <property type="entry name" value="CBM20"/>
    <property type="match status" value="1"/>
</dbReference>
<dbReference type="GO" id="GO:0016020">
    <property type="term" value="C:membrane"/>
    <property type="evidence" value="ECO:0007669"/>
    <property type="project" value="TreeGrafter"/>
</dbReference>
<organism evidence="2 3">
    <name type="scientific">Tetracentron sinense</name>
    <name type="common">Spur-leaf</name>
    <dbReference type="NCBI Taxonomy" id="13715"/>
    <lineage>
        <taxon>Eukaryota</taxon>
        <taxon>Viridiplantae</taxon>
        <taxon>Streptophyta</taxon>
        <taxon>Embryophyta</taxon>
        <taxon>Tracheophyta</taxon>
        <taxon>Spermatophyta</taxon>
        <taxon>Magnoliopsida</taxon>
        <taxon>Trochodendrales</taxon>
        <taxon>Trochodendraceae</taxon>
        <taxon>Tetracentron</taxon>
    </lineage>
</organism>
<dbReference type="SMART" id="SM01065">
    <property type="entry name" value="CBM_2"/>
    <property type="match status" value="1"/>
</dbReference>
<dbReference type="AlphaFoldDB" id="A0A834YW69"/>
<feature type="domain" description="CBM20" evidence="1">
    <location>
        <begin position="55"/>
        <end position="157"/>
    </location>
</feature>
<dbReference type="Gene3D" id="2.60.40.10">
    <property type="entry name" value="Immunoglobulins"/>
    <property type="match status" value="1"/>
</dbReference>
<evidence type="ECO:0000313" key="3">
    <source>
        <dbReference type="Proteomes" id="UP000655225"/>
    </source>
</evidence>
<evidence type="ECO:0000313" key="2">
    <source>
        <dbReference type="EMBL" id="KAF8396924.1"/>
    </source>
</evidence>
<dbReference type="Proteomes" id="UP000655225">
    <property type="component" value="Unassembled WGS sequence"/>
</dbReference>
<accession>A0A834YW69</accession>
<dbReference type="InterPro" id="IPR013783">
    <property type="entry name" value="Ig-like_fold"/>
</dbReference>
<dbReference type="PANTHER" id="PTHR15048">
    <property type="entry name" value="STARCH-BINDING DOMAIN-CONTAINING PROTEIN 1"/>
    <property type="match status" value="1"/>
</dbReference>
<dbReference type="InterPro" id="IPR013784">
    <property type="entry name" value="Carb-bd-like_fold"/>
</dbReference>
<dbReference type="InterPro" id="IPR002044">
    <property type="entry name" value="CBM20"/>
</dbReference>
<dbReference type="GO" id="GO:2001070">
    <property type="term" value="F:starch binding"/>
    <property type="evidence" value="ECO:0007669"/>
    <property type="project" value="InterPro"/>
</dbReference>
<name>A0A834YW69_TETSI</name>
<dbReference type="Pfam" id="PF00686">
    <property type="entry name" value="CBM_20"/>
    <property type="match status" value="1"/>
</dbReference>
<dbReference type="SUPFAM" id="SSF49452">
    <property type="entry name" value="Starch-binding domain-like"/>
    <property type="match status" value="1"/>
</dbReference>